<dbReference type="InterPro" id="IPR020084">
    <property type="entry name" value="NUDIX_hydrolase_CS"/>
</dbReference>
<keyword evidence="3" id="KW-0378">Hydrolase</keyword>
<comment type="caution">
    <text evidence="5">The sequence shown here is derived from an EMBL/GenBank/DDBJ whole genome shotgun (WGS) entry which is preliminary data.</text>
</comment>
<dbReference type="Proteomes" id="UP000230557">
    <property type="component" value="Unassembled WGS sequence"/>
</dbReference>
<evidence type="ECO:0000313" key="6">
    <source>
        <dbReference type="Proteomes" id="UP000230557"/>
    </source>
</evidence>
<evidence type="ECO:0000259" key="4">
    <source>
        <dbReference type="PROSITE" id="PS51462"/>
    </source>
</evidence>
<dbReference type="PROSITE" id="PS00893">
    <property type="entry name" value="NUDIX_BOX"/>
    <property type="match status" value="1"/>
</dbReference>
<dbReference type="PROSITE" id="PS51462">
    <property type="entry name" value="NUDIX"/>
    <property type="match status" value="1"/>
</dbReference>
<keyword evidence="2" id="KW-0808">Transferase</keyword>
<dbReference type="CDD" id="cd06533">
    <property type="entry name" value="Glyco_transf_WecG_TagA"/>
    <property type="match status" value="1"/>
</dbReference>
<dbReference type="PANTHER" id="PTHR34136:SF1">
    <property type="entry name" value="UDP-N-ACETYL-D-MANNOSAMINURONIC ACID TRANSFERASE"/>
    <property type="match status" value="1"/>
</dbReference>
<sequence length="428" mass="49675">MEKNKIDVLGINIDNLTTKEALEKIDGFTKTKKPHQIVTVNAEFLVFAQHDSYLRAVMRSSALNLADSTGVLWGSKFFSMPLAKNKFFQWLQIGWQLKTTFLSILFWPSYIRSVIKEKISGSRFIWDIAGNAEKKGQSIFLLGGYLDTAKKVKEKLLVKFPRLKVVGTYAGTPDEKGIVEKINKLKPDILLVAFGPIIQEKWIATNLKNLQVAVAVGLGGTFDYIAGIKPFPPGFLRYIGLEWAFRLVTQPYRIKRIFTAVVRFPWYCVRFKILSTKPYRKSVVACIVNNDKEIFIGKTPKQKDETGNHHWMLPQGGVEEQEDKNKAVLREVYEELRLKNLKNLGHIENVNRYEWPLFYSLNKYQGKFKGQEQTLFFLRHLENENVEIDKEEFVDFRWVKIDDLMDWLHPIRHGIGKHVIKNFNKFIK</sequence>
<gene>
    <name evidence="5" type="ORF">COT91_03630</name>
</gene>
<keyword evidence="1" id="KW-0328">Glycosyltransferase</keyword>
<organism evidence="5 6">
    <name type="scientific">Candidatus Doudnabacteria bacterium CG10_big_fil_rev_8_21_14_0_10_41_10</name>
    <dbReference type="NCBI Taxonomy" id="1974551"/>
    <lineage>
        <taxon>Bacteria</taxon>
        <taxon>Candidatus Doudnaibacteriota</taxon>
    </lineage>
</organism>
<dbReference type="Gene3D" id="3.90.79.10">
    <property type="entry name" value="Nucleoside Triphosphate Pyrophosphohydrolase"/>
    <property type="match status" value="1"/>
</dbReference>
<dbReference type="InterPro" id="IPR000086">
    <property type="entry name" value="NUDIX_hydrolase_dom"/>
</dbReference>
<evidence type="ECO:0000313" key="5">
    <source>
        <dbReference type="EMBL" id="PIR96987.1"/>
    </source>
</evidence>
<dbReference type="Pfam" id="PF00293">
    <property type="entry name" value="NUDIX"/>
    <property type="match status" value="1"/>
</dbReference>
<evidence type="ECO:0000256" key="3">
    <source>
        <dbReference type="ARBA" id="ARBA00022801"/>
    </source>
</evidence>
<dbReference type="PANTHER" id="PTHR34136">
    <property type="match status" value="1"/>
</dbReference>
<dbReference type="AlphaFoldDB" id="A0A2H0VD08"/>
<evidence type="ECO:0000256" key="1">
    <source>
        <dbReference type="ARBA" id="ARBA00022676"/>
    </source>
</evidence>
<feature type="domain" description="Nudix hydrolase" evidence="4">
    <location>
        <begin position="278"/>
        <end position="424"/>
    </location>
</feature>
<dbReference type="Pfam" id="PF03808">
    <property type="entry name" value="Glyco_tran_WecG"/>
    <property type="match status" value="1"/>
</dbReference>
<dbReference type="SUPFAM" id="SSF55811">
    <property type="entry name" value="Nudix"/>
    <property type="match status" value="1"/>
</dbReference>
<protein>
    <recommendedName>
        <fullName evidence="4">Nudix hydrolase domain-containing protein</fullName>
    </recommendedName>
</protein>
<accession>A0A2H0VD08</accession>
<dbReference type="InterPro" id="IPR015797">
    <property type="entry name" value="NUDIX_hydrolase-like_dom_sf"/>
</dbReference>
<dbReference type="GO" id="GO:0016787">
    <property type="term" value="F:hydrolase activity"/>
    <property type="evidence" value="ECO:0007669"/>
    <property type="project" value="UniProtKB-KW"/>
</dbReference>
<evidence type="ECO:0000256" key="2">
    <source>
        <dbReference type="ARBA" id="ARBA00022679"/>
    </source>
</evidence>
<dbReference type="InterPro" id="IPR004629">
    <property type="entry name" value="WecG_TagA_CpsF"/>
</dbReference>
<dbReference type="NCBIfam" id="TIGR00696">
    <property type="entry name" value="wecG_tagA_cpsF"/>
    <property type="match status" value="1"/>
</dbReference>
<name>A0A2H0VD08_9BACT</name>
<reference evidence="6" key="1">
    <citation type="submission" date="2017-09" db="EMBL/GenBank/DDBJ databases">
        <title>Depth-based differentiation of microbial function through sediment-hosted aquifers and enrichment of novel symbionts in the deep terrestrial subsurface.</title>
        <authorList>
            <person name="Probst A.J."/>
            <person name="Ladd B."/>
            <person name="Jarett J.K."/>
            <person name="Geller-Mcgrath D.E."/>
            <person name="Sieber C.M.K."/>
            <person name="Emerson J.B."/>
            <person name="Anantharaman K."/>
            <person name="Thomas B.C."/>
            <person name="Malmstrom R."/>
            <person name="Stieglmeier M."/>
            <person name="Klingl A."/>
            <person name="Woyke T."/>
            <person name="Ryan C.M."/>
            <person name="Banfield J.F."/>
        </authorList>
    </citation>
    <scope>NUCLEOTIDE SEQUENCE [LARGE SCALE GENOMIC DNA]</scope>
</reference>
<dbReference type="EMBL" id="PFAJ01000049">
    <property type="protein sequence ID" value="PIR96987.1"/>
    <property type="molecule type" value="Genomic_DNA"/>
</dbReference>
<dbReference type="GO" id="GO:0016758">
    <property type="term" value="F:hexosyltransferase activity"/>
    <property type="evidence" value="ECO:0007669"/>
    <property type="project" value="TreeGrafter"/>
</dbReference>
<proteinExistence type="predicted"/>